<dbReference type="InterPro" id="IPR036047">
    <property type="entry name" value="F-box-like_dom_sf"/>
</dbReference>
<dbReference type="AlphaFoldDB" id="L8HLM8"/>
<dbReference type="InterPro" id="IPR001810">
    <property type="entry name" value="F-box_dom"/>
</dbReference>
<proteinExistence type="predicted"/>
<protein>
    <submittedName>
        <fullName evidence="4">Fbox domain containing protein</fullName>
    </submittedName>
</protein>
<dbReference type="SMART" id="SM00256">
    <property type="entry name" value="FBOX"/>
    <property type="match status" value="1"/>
</dbReference>
<feature type="transmembrane region" description="Helical" evidence="2">
    <location>
        <begin position="298"/>
        <end position="316"/>
    </location>
</feature>
<evidence type="ECO:0000256" key="1">
    <source>
        <dbReference type="SAM" id="MobiDB-lite"/>
    </source>
</evidence>
<evidence type="ECO:0000259" key="3">
    <source>
        <dbReference type="PROSITE" id="PS50181"/>
    </source>
</evidence>
<gene>
    <name evidence="4" type="ORF">ACA1_296950</name>
</gene>
<feature type="region of interest" description="Disordered" evidence="1">
    <location>
        <begin position="118"/>
        <end position="164"/>
    </location>
</feature>
<dbReference type="PROSITE" id="PS50181">
    <property type="entry name" value="FBOX"/>
    <property type="match status" value="1"/>
</dbReference>
<evidence type="ECO:0000313" key="4">
    <source>
        <dbReference type="EMBL" id="ELR25573.1"/>
    </source>
</evidence>
<dbReference type="Gene3D" id="1.20.1280.50">
    <property type="match status" value="1"/>
</dbReference>
<name>L8HLM8_ACACF</name>
<feature type="domain" description="F-box" evidence="3">
    <location>
        <begin position="19"/>
        <end position="65"/>
    </location>
</feature>
<feature type="transmembrane region" description="Helical" evidence="2">
    <location>
        <begin position="322"/>
        <end position="340"/>
    </location>
</feature>
<keyword evidence="5" id="KW-1185">Reference proteome</keyword>
<feature type="compositionally biased region" description="Acidic residues" evidence="1">
    <location>
        <begin position="136"/>
        <end position="159"/>
    </location>
</feature>
<evidence type="ECO:0000256" key="2">
    <source>
        <dbReference type="SAM" id="Phobius"/>
    </source>
</evidence>
<evidence type="ECO:0000313" key="5">
    <source>
        <dbReference type="Proteomes" id="UP000011083"/>
    </source>
</evidence>
<dbReference type="OrthoDB" id="3219396at2759"/>
<keyword evidence="2" id="KW-0472">Membrane</keyword>
<dbReference type="EMBL" id="KB007805">
    <property type="protein sequence ID" value="ELR25573.1"/>
    <property type="molecule type" value="Genomic_DNA"/>
</dbReference>
<feature type="transmembrane region" description="Helical" evidence="2">
    <location>
        <begin position="479"/>
        <end position="505"/>
    </location>
</feature>
<reference evidence="4 5" key="1">
    <citation type="journal article" date="2013" name="Genome Biol.">
        <title>Genome of Acanthamoeba castellanii highlights extensive lateral gene transfer and early evolution of tyrosine kinase signaling.</title>
        <authorList>
            <person name="Clarke M."/>
            <person name="Lohan A.J."/>
            <person name="Liu B."/>
            <person name="Lagkouvardos I."/>
            <person name="Roy S."/>
            <person name="Zafar N."/>
            <person name="Bertelli C."/>
            <person name="Schilde C."/>
            <person name="Kianianmomeni A."/>
            <person name="Burglin T.R."/>
            <person name="Frech C."/>
            <person name="Turcotte B."/>
            <person name="Kopec K.O."/>
            <person name="Synnott J.M."/>
            <person name="Choo C."/>
            <person name="Paponov I."/>
            <person name="Finkler A."/>
            <person name="Soon Heng Tan C."/>
            <person name="Hutchins A.P."/>
            <person name="Weinmeier T."/>
            <person name="Rattei T."/>
            <person name="Chu J.S."/>
            <person name="Gimenez G."/>
            <person name="Irimia M."/>
            <person name="Rigden D.J."/>
            <person name="Fitzpatrick D.A."/>
            <person name="Lorenzo-Morales J."/>
            <person name="Bateman A."/>
            <person name="Chiu C.H."/>
            <person name="Tang P."/>
            <person name="Hegemann P."/>
            <person name="Fromm H."/>
            <person name="Raoult D."/>
            <person name="Greub G."/>
            <person name="Miranda-Saavedra D."/>
            <person name="Chen N."/>
            <person name="Nash P."/>
            <person name="Ginger M.L."/>
            <person name="Horn M."/>
            <person name="Schaap P."/>
            <person name="Caler L."/>
            <person name="Loftus B."/>
        </authorList>
    </citation>
    <scope>NUCLEOTIDE SEQUENCE [LARGE SCALE GENOMIC DNA]</scope>
    <source>
        <strain evidence="4 5">Neff</strain>
    </source>
</reference>
<dbReference type="SUPFAM" id="SSF81383">
    <property type="entry name" value="F-box domain"/>
    <property type="match status" value="1"/>
</dbReference>
<dbReference type="GeneID" id="14926637"/>
<keyword evidence="2" id="KW-0812">Transmembrane</keyword>
<feature type="region of interest" description="Disordered" evidence="1">
    <location>
        <begin position="77"/>
        <end position="96"/>
    </location>
</feature>
<dbReference type="RefSeq" id="XP_004368328.1">
    <property type="nucleotide sequence ID" value="XM_004368271.1"/>
</dbReference>
<feature type="transmembrane region" description="Helical" evidence="2">
    <location>
        <begin position="370"/>
        <end position="387"/>
    </location>
</feature>
<organism evidence="4 5">
    <name type="scientific">Acanthamoeba castellanii (strain ATCC 30010 / Neff)</name>
    <dbReference type="NCBI Taxonomy" id="1257118"/>
    <lineage>
        <taxon>Eukaryota</taxon>
        <taxon>Amoebozoa</taxon>
        <taxon>Discosea</taxon>
        <taxon>Longamoebia</taxon>
        <taxon>Centramoebida</taxon>
        <taxon>Acanthamoebidae</taxon>
        <taxon>Acanthamoeba</taxon>
    </lineage>
</organism>
<dbReference type="KEGG" id="acan:ACA1_296950"/>
<dbReference type="VEuPathDB" id="AmoebaDB:ACA1_296950"/>
<feature type="transmembrane region" description="Helical" evidence="2">
    <location>
        <begin position="256"/>
        <end position="277"/>
    </location>
</feature>
<accession>L8HLM8</accession>
<keyword evidence="2" id="KW-1133">Transmembrane helix</keyword>
<feature type="transmembrane region" description="Helical" evidence="2">
    <location>
        <begin position="399"/>
        <end position="425"/>
    </location>
</feature>
<dbReference type="Pfam" id="PF12937">
    <property type="entry name" value="F-box-like"/>
    <property type="match status" value="1"/>
</dbReference>
<sequence length="537" mass="60366">MIETIQVGTADDAQGGALCDPLGHVPPELAIHVLSYLTDAELAHAASVCRDWYGLANDDHVWRERFKRRFDKGAEGRKAARARRRGLPGVAAEGDEEAIETERLVLDDPRLDDMLTTATTADLGDLESGAAHGETGDDEAEDEEEGEGDVDDEEETEELEGIRRLVIPSPLSNSAKWKTLYVERHMQPQIKLLRILSENTSLGRLMDKNRLRKIEATILNPNRMVLERLGKYPHLVSAFAAKRSLIQTKLEFLQHITNNLVCCLLGLIVWCCVEVFFPDFFDYPYLFIPFTWYNLGRFWLLFAYAAVLCVAYNWLLPQPTSLRRTIFLWSAANSILAGLLEECGFRFLYICTAMLSILAVDYAIKGVMMALAGLMLYATVISVVGIVRRPINQLTRREALSIAITAAMCGLFAYLSTFFVVMGVYEMFIVPGTNFITLGHFEDIFYDESRRLFVIGMLAANGWFRDSHKYTGVLGWANAWIIGFVMMYACLHYGLMLTIVVHALYDLEFVVLSFVLSSARTHLGCLPTEPLLPIVVS</sequence>
<dbReference type="Proteomes" id="UP000011083">
    <property type="component" value="Unassembled WGS sequence"/>
</dbReference>